<organism evidence="1">
    <name type="scientific">Cucumis melo</name>
    <name type="common">Muskmelon</name>
    <dbReference type="NCBI Taxonomy" id="3656"/>
    <lineage>
        <taxon>Eukaryota</taxon>
        <taxon>Viridiplantae</taxon>
        <taxon>Streptophyta</taxon>
        <taxon>Embryophyta</taxon>
        <taxon>Tracheophyta</taxon>
        <taxon>Spermatophyta</taxon>
        <taxon>Magnoliopsida</taxon>
        <taxon>eudicotyledons</taxon>
        <taxon>Gunneridae</taxon>
        <taxon>Pentapetalae</taxon>
        <taxon>rosids</taxon>
        <taxon>fabids</taxon>
        <taxon>Cucurbitales</taxon>
        <taxon>Cucurbitaceae</taxon>
        <taxon>Benincaseae</taxon>
        <taxon>Cucumis</taxon>
    </lineage>
</organism>
<proteinExistence type="predicted"/>
<evidence type="ECO:0000313" key="1">
    <source>
        <dbReference type="EnsemblPlants" id="MELO3C007875.2.1"/>
    </source>
</evidence>
<dbReference type="Gramene" id="MELO3C007875.2.1">
    <property type="protein sequence ID" value="MELO3C007875.2.1"/>
    <property type="gene ID" value="MELO3C007875.2"/>
</dbReference>
<accession>A0A9I9CSZ7</accession>
<name>A0A9I9CSZ7_CUCME</name>
<sequence>MSKQGSMHSVRGRCSLARQHALGARKMQPCKAACTRCAEDAALAPFGHIRQTNFK</sequence>
<protein>
    <submittedName>
        <fullName evidence="1">Uncharacterized protein</fullName>
    </submittedName>
</protein>
<reference evidence="1" key="1">
    <citation type="submission" date="2023-03" db="UniProtKB">
        <authorList>
            <consortium name="EnsemblPlants"/>
        </authorList>
    </citation>
    <scope>IDENTIFICATION</scope>
</reference>
<dbReference type="EnsemblPlants" id="MELO3C007875.2.1">
    <property type="protein sequence ID" value="MELO3C007875.2.1"/>
    <property type="gene ID" value="MELO3C007875.2"/>
</dbReference>
<dbReference type="AlphaFoldDB" id="A0A9I9CSZ7"/>